<evidence type="ECO:0000313" key="8">
    <source>
        <dbReference type="Proteomes" id="UP000199202"/>
    </source>
</evidence>
<evidence type="ECO:0000256" key="2">
    <source>
        <dbReference type="ARBA" id="ARBA00005466"/>
    </source>
</evidence>
<keyword evidence="5" id="KW-0560">Oxidoreductase</keyword>
<dbReference type="InterPro" id="IPR050416">
    <property type="entry name" value="FAD-linked_Oxidoreductase"/>
</dbReference>
<dbReference type="GO" id="GO:0016491">
    <property type="term" value="F:oxidoreductase activity"/>
    <property type="evidence" value="ECO:0007669"/>
    <property type="project" value="UniProtKB-KW"/>
</dbReference>
<proteinExistence type="inferred from homology"/>
<dbReference type="EMBL" id="FNDJ01000006">
    <property type="protein sequence ID" value="SDI57986.1"/>
    <property type="molecule type" value="Genomic_DNA"/>
</dbReference>
<dbReference type="InterPro" id="IPR016169">
    <property type="entry name" value="FAD-bd_PCMH_sub2"/>
</dbReference>
<dbReference type="InterPro" id="IPR016166">
    <property type="entry name" value="FAD-bd_PCMH"/>
</dbReference>
<dbReference type="InterPro" id="IPR006093">
    <property type="entry name" value="Oxy_OxRdtase_FAD_BS"/>
</dbReference>
<dbReference type="InterPro" id="IPR006094">
    <property type="entry name" value="Oxid_FAD_bind_N"/>
</dbReference>
<comment type="cofactor">
    <cofactor evidence="1">
        <name>FAD</name>
        <dbReference type="ChEBI" id="CHEBI:57692"/>
    </cofactor>
</comment>
<dbReference type="STRING" id="633440.SAMN05421869_106171"/>
<dbReference type="SUPFAM" id="SSF55103">
    <property type="entry name" value="FAD-linked oxidases, C-terminal domain"/>
    <property type="match status" value="1"/>
</dbReference>
<organism evidence="7 8">
    <name type="scientific">Nonomuraea jiangxiensis</name>
    <dbReference type="NCBI Taxonomy" id="633440"/>
    <lineage>
        <taxon>Bacteria</taxon>
        <taxon>Bacillati</taxon>
        <taxon>Actinomycetota</taxon>
        <taxon>Actinomycetes</taxon>
        <taxon>Streptosporangiales</taxon>
        <taxon>Streptosporangiaceae</taxon>
        <taxon>Nonomuraea</taxon>
    </lineage>
</organism>
<dbReference type="Proteomes" id="UP000199202">
    <property type="component" value="Unassembled WGS sequence"/>
</dbReference>
<accession>A0A1G8LQP1</accession>
<dbReference type="Gene3D" id="3.40.462.20">
    <property type="match status" value="1"/>
</dbReference>
<dbReference type="SUPFAM" id="SSF56176">
    <property type="entry name" value="FAD-binding/transporter-associated domain-like"/>
    <property type="match status" value="1"/>
</dbReference>
<keyword evidence="8" id="KW-1185">Reference proteome</keyword>
<dbReference type="PROSITE" id="PS51387">
    <property type="entry name" value="FAD_PCMH"/>
    <property type="match status" value="1"/>
</dbReference>
<comment type="similarity">
    <text evidence="2">Belongs to the oxygen-dependent FAD-linked oxidoreductase family.</text>
</comment>
<protein>
    <submittedName>
        <fullName evidence="7">FAD/FMN-containing dehydrogenase</fullName>
    </submittedName>
</protein>
<dbReference type="PANTHER" id="PTHR42973">
    <property type="entry name" value="BINDING OXIDOREDUCTASE, PUTATIVE (AFU_ORTHOLOGUE AFUA_1G17690)-RELATED"/>
    <property type="match status" value="1"/>
</dbReference>
<evidence type="ECO:0000256" key="3">
    <source>
        <dbReference type="ARBA" id="ARBA00022630"/>
    </source>
</evidence>
<dbReference type="GO" id="GO:0071949">
    <property type="term" value="F:FAD binding"/>
    <property type="evidence" value="ECO:0007669"/>
    <property type="project" value="InterPro"/>
</dbReference>
<evidence type="ECO:0000256" key="1">
    <source>
        <dbReference type="ARBA" id="ARBA00001974"/>
    </source>
</evidence>
<dbReference type="AlphaFoldDB" id="A0A1G8LQP1"/>
<keyword evidence="4" id="KW-0274">FAD</keyword>
<reference evidence="7 8" key="1">
    <citation type="submission" date="2016-10" db="EMBL/GenBank/DDBJ databases">
        <authorList>
            <person name="de Groot N.N."/>
        </authorList>
    </citation>
    <scope>NUCLEOTIDE SEQUENCE [LARGE SCALE GENOMIC DNA]</scope>
    <source>
        <strain evidence="7 8">CGMCC 4.6533</strain>
    </source>
</reference>
<dbReference type="RefSeq" id="WP_218135770.1">
    <property type="nucleotide sequence ID" value="NZ_FNDJ01000006.1"/>
</dbReference>
<dbReference type="Gene3D" id="3.30.43.10">
    <property type="entry name" value="Uridine Diphospho-n-acetylenolpyruvylglucosamine Reductase, domain 2"/>
    <property type="match status" value="1"/>
</dbReference>
<dbReference type="InterPro" id="IPR016167">
    <property type="entry name" value="FAD-bd_PCMH_sub1"/>
</dbReference>
<sequence>MLPTLDRTHPDYNAERRGFQLLDPYEPDLIVPAATADDVRRAVAHAADAGLSVAVQATGHGLPRTTPGGLLITTGRMNGVTIDPAAATARVEAGVRWEQVIEAAARHGLAPLSGSSPDVGAVSYTLGGGIGLLARLYGYAADQVRAIDVVTADARLRHVTPESDPDLYWALVGGRGGFGVVTALEIGLVPVERLYGGALHFAADLVPAALRTWADWTAALPDEMTSSIAIIPFPDLPQVPAPLRGRKVAHIRIAYAGDPEEGADLVRPLRAIGPRLEDTVGEMPYTASGAIHDDPKGPAGYFATHSLLRELPPAALDVLLGADSVVEVRHLGGALAKPRSHPNSVGNRDALYFAGLLTPGLTPGADTRHLRLAHDGVRQALTPWATGGRVLNFLYGENATPEEVRRAYDPADRERLTTLKARWDPSHLFRHGLPPA</sequence>
<dbReference type="InterPro" id="IPR036318">
    <property type="entry name" value="FAD-bd_PCMH-like_sf"/>
</dbReference>
<evidence type="ECO:0000256" key="4">
    <source>
        <dbReference type="ARBA" id="ARBA00022827"/>
    </source>
</evidence>
<dbReference type="Gene3D" id="3.30.465.10">
    <property type="match status" value="1"/>
</dbReference>
<keyword evidence="3" id="KW-0285">Flavoprotein</keyword>
<dbReference type="Pfam" id="PF01565">
    <property type="entry name" value="FAD_binding_4"/>
    <property type="match status" value="1"/>
</dbReference>
<evidence type="ECO:0000313" key="7">
    <source>
        <dbReference type="EMBL" id="SDI57986.1"/>
    </source>
</evidence>
<name>A0A1G8LQP1_9ACTN</name>
<gene>
    <name evidence="7" type="ORF">SAMN05421869_106171</name>
</gene>
<feature type="domain" description="FAD-binding PCMH-type" evidence="6">
    <location>
        <begin position="22"/>
        <end position="191"/>
    </location>
</feature>
<evidence type="ECO:0000256" key="5">
    <source>
        <dbReference type="ARBA" id="ARBA00023002"/>
    </source>
</evidence>
<evidence type="ECO:0000259" key="6">
    <source>
        <dbReference type="PROSITE" id="PS51387"/>
    </source>
</evidence>
<dbReference type="InterPro" id="IPR016164">
    <property type="entry name" value="FAD-linked_Oxase-like_C"/>
</dbReference>
<dbReference type="PANTHER" id="PTHR42973:SF39">
    <property type="entry name" value="FAD-BINDING PCMH-TYPE DOMAIN-CONTAINING PROTEIN"/>
    <property type="match status" value="1"/>
</dbReference>
<dbReference type="PROSITE" id="PS00862">
    <property type="entry name" value="OX2_COVAL_FAD"/>
    <property type="match status" value="1"/>
</dbReference>